<evidence type="ECO:0000256" key="6">
    <source>
        <dbReference type="ARBA" id="ARBA00055988"/>
    </source>
</evidence>
<dbReference type="GO" id="GO:0005739">
    <property type="term" value="C:mitochondrion"/>
    <property type="evidence" value="ECO:0007669"/>
    <property type="project" value="UniProtKB-SubCell"/>
</dbReference>
<dbReference type="InterPro" id="IPR039891">
    <property type="entry name" value="VWA8"/>
</dbReference>
<reference evidence="10" key="1">
    <citation type="submission" date="2021-03" db="EMBL/GenBank/DDBJ databases">
        <authorList>
            <person name="Bekaert M."/>
        </authorList>
    </citation>
    <scope>NUCLEOTIDE SEQUENCE</scope>
</reference>
<dbReference type="EMBL" id="CAJPWZ010001419">
    <property type="protein sequence ID" value="CAG2214707.1"/>
    <property type="molecule type" value="Genomic_DNA"/>
</dbReference>
<sequence>MSVERSIRRLQVLSGTLKGNYGRPGCEFLSIRNCSSSSGKSSVSIGEVSINVKDAINPELVPSKYLDKDSPQSILRHLQWIMQKDSLGQDIFLIGSPGPLRRQVAMMYLQLTNREGEYIALSRDTTESDIKQRREIHSGNAFYLDQCAVRAATHGRILLLEGIEKAERNVLPILNNLLENREMQLDDGRFLVAAERYDKLLEDHSKEELDQLKLVRVNERFRVIALGHPVPKYKGNPLDPPLRSRFQARDIHSPTFKEMMQSLQDELHNIPTNQLSQVLSFATAVLTKESNTLGLPDFPISNISSIAKILNTAPDTNIYNLIQRLYPYDVMLGKEGQTAVKQLLTKFELLGKNDLSKKTEEISPPVASNDQASVILNDKSKLSVTVGTKPLNRTGKESFVPTPYLDNMLAEMIQSHMVGDFCIVGPRGSGKSAIVEQFAEMLGYHVEPIMLYQDMTSRDLLQQRHTLPNGDTTWRMSPLLTAAIEGNLAVLDGVHRINQGSFGVLHRLIHDRELQLFDGTRLLRQDRFLEIKEKTGETTEELSAKGIHPIHPSFRIIALAEPPVTGSGTQQWITPEMLTMFLFHNQRRLSKQEEMQVIQSVVKDCPDLTKLFAFVHQLRSSTDPAMNSVASSLSTRQLLRIAKRLAAFPSKDFHNVVQKACLARFLPRLPKVSLDQALEAADIRKDQQNLDYSDKDMTCEVKEGRLRIGRTSIPLYNPENRTKVPDILFYENHQHLMVMEDMMKDFLLGEHLLLVGNQGVGKNKIVDRFLQLLNRPREYIQLHRDTTVQTLTLQPTVKDGIIIFEDSPLVRAVKEGHVLVVDEADKALTHVTCILKTLVESGEMHLGDGRRIVPHNSGLKPSAELILSHPDFRMIVLANRPGFPFLGNDFFGALGDIFSCHAINNPDMESEMEMLKQYGPDVPEGTLRKLDSLKCDGALMTLPMETTNVSMRGPIEIAIQKFKLEKEESRSTTFSEQEAFWSLPMNETTVISDIAVTKAENRSQGKGSSDIIHIATANPVGLFTLNPRTSEAGFIDMYDLFPGVAGSYRPRVKLAPLAEPLDDNLLVHEEVANVLLSINYERGEVVRISSSSLPETQIEKRMFPSKPVQNPNQFKMLPSTLPNSKGTVIFFKQGGDEIVAFTGPHTHCISLPVNIEDVLQVGDNKWTVTATDNKKYLIHLNADNDFIFSHIDEQNIDLKLLASAPLPLSDVQLSKSLDKPTTGPNRVVVTPTSYATILSGFPDSSSIEVFSVPRTPLANNSLSGKIDPMLGLLGKPASSASASQSKGAILNLPNSGQIVRSIPPWKVPENVYEKDQKPRDASGFLEITDVVNRTLRYIPVPGATRTSPYTSWLYDISDSSVLMAPASNDGLVTVDTGGCIRMWETALVNIERSLEEWRRMIGHGDDKPLQVTYDKESDRKADNPKHGKTDPTGAAHHGGNTWAGGTGGSNTAGLGGFGGPYRLDGGHNKVYQVPQWQKDQVPEEVKKAAREMAQKAFKERLKEINMSEYDAETYEKFSGSVRSQVQSLRVVLDSLQAKGKERQWLKNQSYGDLDDGKLIEGLTGEKAIYKRRGEKEPELGTPQEKPKRIRLVVDVSGSMYRFNGYDGRLEREMEATLMMMEAFQNYEEKFKYDIIGHSGEDHKLEICKIDKIPANNKERLVILKTMHAHSQFCLSGDNTLTATKHAIDSLAEEEADEHFVILLSDANFDRYGISPRRFGQILRSNDKVNAYAIFIGSLEDQASQLIKELPMGHAFACMDTKTLPQILQQIFTSTMLSSS</sequence>
<dbReference type="InterPro" id="IPR036465">
    <property type="entry name" value="vWFA_dom_sf"/>
</dbReference>
<gene>
    <name evidence="10" type="ORF">MEDL_28533</name>
</gene>
<feature type="compositionally biased region" description="Basic and acidic residues" evidence="8">
    <location>
        <begin position="1405"/>
        <end position="1429"/>
    </location>
</feature>
<dbReference type="PANTHER" id="PTHR21610:SF9">
    <property type="entry name" value="VON WILLEBRAND FACTOR A DOMAIN-CONTAINING PROTEIN 8"/>
    <property type="match status" value="1"/>
</dbReference>
<comment type="function">
    <text evidence="6">Exhibits ATPase activity in vitro.</text>
</comment>
<dbReference type="Gene3D" id="3.40.50.300">
    <property type="entry name" value="P-loop containing nucleotide triphosphate hydrolases"/>
    <property type="match status" value="3"/>
</dbReference>
<dbReference type="FunFam" id="3.40.50.300:FF:000663">
    <property type="entry name" value="von Willebrand factor A domain containing 8"/>
    <property type="match status" value="1"/>
</dbReference>
<keyword evidence="11" id="KW-1185">Reference proteome</keyword>
<dbReference type="InterPro" id="IPR011704">
    <property type="entry name" value="ATPase_dyneun-rel_AAA"/>
</dbReference>
<protein>
    <recommendedName>
        <fullName evidence="7">von Willebrand factor A domain-containing protein 8</fullName>
    </recommendedName>
</protein>
<evidence type="ECO:0000313" key="11">
    <source>
        <dbReference type="Proteomes" id="UP000683360"/>
    </source>
</evidence>
<evidence type="ECO:0000313" key="10">
    <source>
        <dbReference type="EMBL" id="CAG2214707.1"/>
    </source>
</evidence>
<feature type="domain" description="VWFA" evidence="9">
    <location>
        <begin position="1588"/>
        <end position="1770"/>
    </location>
</feature>
<proteinExistence type="predicted"/>
<dbReference type="GO" id="GO:0005524">
    <property type="term" value="F:ATP binding"/>
    <property type="evidence" value="ECO:0007669"/>
    <property type="project" value="UniProtKB-KW"/>
</dbReference>
<dbReference type="OrthoDB" id="5186at2759"/>
<accession>A0A8S3S2G1</accession>
<evidence type="ECO:0000259" key="9">
    <source>
        <dbReference type="PROSITE" id="PS50234"/>
    </source>
</evidence>
<name>A0A8S3S2G1_MYTED</name>
<evidence type="ECO:0000256" key="8">
    <source>
        <dbReference type="SAM" id="MobiDB-lite"/>
    </source>
</evidence>
<keyword evidence="5" id="KW-0496">Mitochondrion</keyword>
<evidence type="ECO:0000256" key="4">
    <source>
        <dbReference type="ARBA" id="ARBA00022946"/>
    </source>
</evidence>
<keyword evidence="3" id="KW-0067">ATP-binding</keyword>
<evidence type="ECO:0000256" key="7">
    <source>
        <dbReference type="ARBA" id="ARBA00070377"/>
    </source>
</evidence>
<comment type="subcellular location">
    <subcellularLocation>
        <location evidence="1">Mitochondrion</location>
    </subcellularLocation>
</comment>
<evidence type="ECO:0000256" key="3">
    <source>
        <dbReference type="ARBA" id="ARBA00022840"/>
    </source>
</evidence>
<dbReference type="SMART" id="SM00327">
    <property type="entry name" value="VWA"/>
    <property type="match status" value="1"/>
</dbReference>
<dbReference type="SUPFAM" id="SSF53300">
    <property type="entry name" value="vWA-like"/>
    <property type="match status" value="1"/>
</dbReference>
<evidence type="ECO:0000256" key="5">
    <source>
        <dbReference type="ARBA" id="ARBA00023128"/>
    </source>
</evidence>
<dbReference type="Proteomes" id="UP000683360">
    <property type="component" value="Unassembled WGS sequence"/>
</dbReference>
<dbReference type="SUPFAM" id="SSF52540">
    <property type="entry name" value="P-loop containing nucleoside triphosphate hydrolases"/>
    <property type="match status" value="3"/>
</dbReference>
<comment type="caution">
    <text evidence="10">The sequence shown here is derived from an EMBL/GenBank/DDBJ whole genome shotgun (WGS) entry which is preliminary data.</text>
</comment>
<evidence type="ECO:0000256" key="2">
    <source>
        <dbReference type="ARBA" id="ARBA00022741"/>
    </source>
</evidence>
<keyword evidence="4" id="KW-0809">Transit peptide</keyword>
<dbReference type="PROSITE" id="PS50234">
    <property type="entry name" value="VWFA"/>
    <property type="match status" value="1"/>
</dbReference>
<evidence type="ECO:0000256" key="1">
    <source>
        <dbReference type="ARBA" id="ARBA00004173"/>
    </source>
</evidence>
<organism evidence="10 11">
    <name type="scientific">Mytilus edulis</name>
    <name type="common">Blue mussel</name>
    <dbReference type="NCBI Taxonomy" id="6550"/>
    <lineage>
        <taxon>Eukaryota</taxon>
        <taxon>Metazoa</taxon>
        <taxon>Spiralia</taxon>
        <taxon>Lophotrochozoa</taxon>
        <taxon>Mollusca</taxon>
        <taxon>Bivalvia</taxon>
        <taxon>Autobranchia</taxon>
        <taxon>Pteriomorphia</taxon>
        <taxon>Mytilida</taxon>
        <taxon>Mytiloidea</taxon>
        <taxon>Mytilidae</taxon>
        <taxon>Mytilinae</taxon>
        <taxon>Mytilus</taxon>
    </lineage>
</organism>
<dbReference type="FunFam" id="3.40.50.300:FF:000587">
    <property type="entry name" value="von Willebrand factor A domain containing 8"/>
    <property type="match status" value="1"/>
</dbReference>
<dbReference type="InterPro" id="IPR027417">
    <property type="entry name" value="P-loop_NTPase"/>
</dbReference>
<dbReference type="InterPro" id="IPR002035">
    <property type="entry name" value="VWF_A"/>
</dbReference>
<dbReference type="Pfam" id="PF07728">
    <property type="entry name" value="AAA_5"/>
    <property type="match status" value="3"/>
</dbReference>
<keyword evidence="2" id="KW-0547">Nucleotide-binding</keyword>
<feature type="region of interest" description="Disordered" evidence="8">
    <location>
        <begin position="1405"/>
        <end position="1447"/>
    </location>
</feature>
<dbReference type="GO" id="GO:0016887">
    <property type="term" value="F:ATP hydrolysis activity"/>
    <property type="evidence" value="ECO:0007669"/>
    <property type="project" value="InterPro"/>
</dbReference>
<dbReference type="Gene3D" id="3.40.50.410">
    <property type="entry name" value="von Willebrand factor, type A domain"/>
    <property type="match status" value="1"/>
</dbReference>
<dbReference type="PANTHER" id="PTHR21610">
    <property type="entry name" value="VON WILLEBRAND FACTOR A DOMAIN-CONTAINING PROTEIN 8"/>
    <property type="match status" value="1"/>
</dbReference>